<dbReference type="Pfam" id="PF05725">
    <property type="entry name" value="FNIP"/>
    <property type="match status" value="1"/>
</dbReference>
<protein>
    <recommendedName>
        <fullName evidence="2">F-box and FNIP repeat-containing protein</fullName>
    </recommendedName>
</protein>
<dbReference type="EMBL" id="MN739366">
    <property type="protein sequence ID" value="QHT01215.1"/>
    <property type="molecule type" value="Genomic_DNA"/>
</dbReference>
<dbReference type="PANTHER" id="PTHR32134:SF92">
    <property type="entry name" value="FNIP REPEAT-CONTAINING PROTEIN"/>
    <property type="match status" value="1"/>
</dbReference>
<name>A0A6C0CC06_9ZZZZ</name>
<proteinExistence type="predicted"/>
<evidence type="ECO:0000313" key="1">
    <source>
        <dbReference type="EMBL" id="QHT01215.1"/>
    </source>
</evidence>
<dbReference type="PANTHER" id="PTHR32134">
    <property type="entry name" value="FNIP REPEAT-CONTAINING PROTEIN"/>
    <property type="match status" value="1"/>
</dbReference>
<dbReference type="InterPro" id="IPR008615">
    <property type="entry name" value="FNIP"/>
</dbReference>
<evidence type="ECO:0008006" key="2">
    <source>
        <dbReference type="Google" id="ProtNLM"/>
    </source>
</evidence>
<dbReference type="InterPro" id="IPR051251">
    <property type="entry name" value="STK_FNIP-Repeat"/>
</dbReference>
<dbReference type="AlphaFoldDB" id="A0A6C0CC06"/>
<sequence>MMIDALVEIGKFLNDKEKICLCMVSKLTDTLKYKFMYSNKINVKKIMGLPYFDNFENVEINHYEDIQPNRVKYVHFITDDTNVPSFVTHFKFYYAGFSVVEIPLSVTHLKITYYFDILNIPHSVTHLTTFYLNYMITNHKLPSVTHYTYNGGCNVWLLEHLPSVTHLIFHDNFNSCLFVKMPQTITHITFNDKFNTSIDSFISPSVTHLRFGANFNKSIDNLPETIVQIELPATYNIKIREGLISKIIRR</sequence>
<dbReference type="SUPFAM" id="SSF52058">
    <property type="entry name" value="L domain-like"/>
    <property type="match status" value="1"/>
</dbReference>
<accession>A0A6C0CC06</accession>
<reference evidence="1" key="1">
    <citation type="journal article" date="2020" name="Nature">
        <title>Giant virus diversity and host interactions through global metagenomics.</title>
        <authorList>
            <person name="Schulz F."/>
            <person name="Roux S."/>
            <person name="Paez-Espino D."/>
            <person name="Jungbluth S."/>
            <person name="Walsh D.A."/>
            <person name="Denef V.J."/>
            <person name="McMahon K.D."/>
            <person name="Konstantinidis K.T."/>
            <person name="Eloe-Fadrosh E.A."/>
            <person name="Kyrpides N.C."/>
            <person name="Woyke T."/>
        </authorList>
    </citation>
    <scope>NUCLEOTIDE SEQUENCE</scope>
    <source>
        <strain evidence="1">GVMAG-M-3300020192-26</strain>
    </source>
</reference>
<organism evidence="1">
    <name type="scientific">viral metagenome</name>
    <dbReference type="NCBI Taxonomy" id="1070528"/>
    <lineage>
        <taxon>unclassified sequences</taxon>
        <taxon>metagenomes</taxon>
        <taxon>organismal metagenomes</taxon>
    </lineage>
</organism>